<reference evidence="2" key="1">
    <citation type="submission" date="2015-09" db="EMBL/GenBank/DDBJ databases">
        <authorList>
            <person name="Rodrigo-Torres L."/>
            <person name="Arahal D.R."/>
        </authorList>
    </citation>
    <scope>NUCLEOTIDE SEQUENCE [LARGE SCALE GENOMIC DNA]</scope>
    <source>
        <strain evidence="2">CECT 5091</strain>
    </source>
</reference>
<dbReference type="OrthoDB" id="9773738at2"/>
<evidence type="ECO:0000313" key="1">
    <source>
        <dbReference type="EMBL" id="CUK19650.1"/>
    </source>
</evidence>
<evidence type="ECO:0000313" key="2">
    <source>
        <dbReference type="Proteomes" id="UP000051260"/>
    </source>
</evidence>
<sequence length="83" mass="9052">MNNDPKGLYGLTSTAEEFHRVSQENFIPSDRLQFSFTPTLVDTGSELVLFDTCFGYGGLVKALASVGVQSTNIDGVVITHYAY</sequence>
<gene>
    <name evidence="1" type="ORF">RUE5091_04412</name>
</gene>
<dbReference type="AlphaFoldDB" id="A0A0P1IKD9"/>
<dbReference type="EMBL" id="CYUD01000023">
    <property type="protein sequence ID" value="CUK19650.1"/>
    <property type="molecule type" value="Genomic_DNA"/>
</dbReference>
<organism evidence="1 2">
    <name type="scientific">Ruegeria denitrificans</name>
    <dbReference type="NCBI Taxonomy" id="1715692"/>
    <lineage>
        <taxon>Bacteria</taxon>
        <taxon>Pseudomonadati</taxon>
        <taxon>Pseudomonadota</taxon>
        <taxon>Alphaproteobacteria</taxon>
        <taxon>Rhodobacterales</taxon>
        <taxon>Roseobacteraceae</taxon>
        <taxon>Ruegeria</taxon>
    </lineage>
</organism>
<accession>A0A0P1IKD9</accession>
<proteinExistence type="predicted"/>
<dbReference type="SUPFAM" id="SSF56281">
    <property type="entry name" value="Metallo-hydrolase/oxidoreductase"/>
    <property type="match status" value="1"/>
</dbReference>
<keyword evidence="2" id="KW-1185">Reference proteome</keyword>
<name>A0A0P1IKD9_9RHOB</name>
<dbReference type="Proteomes" id="UP000051260">
    <property type="component" value="Unassembled WGS sequence"/>
</dbReference>
<evidence type="ECO:0008006" key="3">
    <source>
        <dbReference type="Google" id="ProtNLM"/>
    </source>
</evidence>
<dbReference type="RefSeq" id="WP_131726359.1">
    <property type="nucleotide sequence ID" value="NZ_CYUD01000023.1"/>
</dbReference>
<dbReference type="STRING" id="1715692.RUE5091_04412"/>
<dbReference type="Gene3D" id="3.60.15.10">
    <property type="entry name" value="Ribonuclease Z/Hydroxyacylglutathione hydrolase-like"/>
    <property type="match status" value="1"/>
</dbReference>
<dbReference type="InterPro" id="IPR036866">
    <property type="entry name" value="RibonucZ/Hydroxyglut_hydro"/>
</dbReference>
<protein>
    <recommendedName>
        <fullName evidence="3">MBL fold metallo-hydrolase</fullName>
    </recommendedName>
</protein>